<dbReference type="EMBL" id="AMQM01006351">
    <property type="status" value="NOT_ANNOTATED_CDS"/>
    <property type="molecule type" value="Genomic_DNA"/>
</dbReference>
<sequence length="435" mass="48376">MPIKVLKARQIYDCTGTPTVEVEVRNDKDTAVASVAAGDSISNREALEVRDNEMRMWAGKGVLKAVENVNNYIAPLFVGKEIDETNQTMIDRMLIELDRTDDKSRLGANAIAGVSMAMARLGAMKDNTSWERQITRRFYPTCSDHAHDRFVGGGGLNFNTRLFLDEIAILPVGVKSFEDAMRAGSEIYFTLKQLLAKTYGLSATNIGPLGQFGPFIQNEIDALELVKKSIEAAGYTGYVKMGINCAAHTFFKNGTYDVNFKQIYGGRKGMLSSERMTELYRSFIIDYSAISLEDPFHFEDWDPWRNMTEKMSVQIVGSKLLATNLTLIKQAIEKMACNCLMIKINQIGTVSEAIECFKLSKDAGWSCIVGDRLGETEDAFMADFAVGISAGQIKAGAPCRYERLAKYNQLLRIEGKLGSNATFAGNNFRRIHQKL</sequence>
<dbReference type="EnsemblMetazoa" id="HelroT178270">
    <property type="protein sequence ID" value="HelroP178270"/>
    <property type="gene ID" value="HelroG178270"/>
</dbReference>
<evidence type="ECO:0000256" key="5">
    <source>
        <dbReference type="ARBA" id="ARBA00022842"/>
    </source>
</evidence>
<dbReference type="eggNOG" id="KOG2670">
    <property type="taxonomic scope" value="Eukaryota"/>
</dbReference>
<dbReference type="SMART" id="SM01193">
    <property type="entry name" value="Enolase_N"/>
    <property type="match status" value="1"/>
</dbReference>
<evidence type="ECO:0000256" key="7">
    <source>
        <dbReference type="ARBA" id="ARBA00023239"/>
    </source>
</evidence>
<comment type="cofactor">
    <cofactor evidence="10">
        <name>Mg(2+)</name>
        <dbReference type="ChEBI" id="CHEBI:18420"/>
    </cofactor>
    <text evidence="10">Mg(2+) is required for catalysis and for stabilizing the dimer.</text>
</comment>
<dbReference type="KEGG" id="hro:HELRODRAFT_178270"/>
<feature type="binding site" evidence="10">
    <location>
        <position position="293"/>
    </location>
    <ligand>
        <name>Mg(2+)</name>
        <dbReference type="ChEBI" id="CHEBI:18420"/>
    </ligand>
</feature>
<feature type="domain" description="Enolase N-terminal" evidence="12">
    <location>
        <begin position="3"/>
        <end position="134"/>
    </location>
</feature>
<evidence type="ECO:0000259" key="11">
    <source>
        <dbReference type="SMART" id="SM01192"/>
    </source>
</evidence>
<dbReference type="AlphaFoldDB" id="T1FD06"/>
<dbReference type="PANTHER" id="PTHR11902">
    <property type="entry name" value="ENOLASE"/>
    <property type="match status" value="1"/>
</dbReference>
<dbReference type="UniPathway" id="UPA00109">
    <property type="reaction ID" value="UER00187"/>
</dbReference>
<dbReference type="CTD" id="20206705"/>
<evidence type="ECO:0000256" key="3">
    <source>
        <dbReference type="ARBA" id="ARBA00012058"/>
    </source>
</evidence>
<dbReference type="InParanoid" id="T1FD06"/>
<dbReference type="RefSeq" id="XP_009024658.1">
    <property type="nucleotide sequence ID" value="XM_009026410.1"/>
</dbReference>
<dbReference type="PANTHER" id="PTHR11902:SF1">
    <property type="entry name" value="ENOLASE"/>
    <property type="match status" value="1"/>
</dbReference>
<organism evidence="14 15">
    <name type="scientific">Helobdella robusta</name>
    <name type="common">Californian leech</name>
    <dbReference type="NCBI Taxonomy" id="6412"/>
    <lineage>
        <taxon>Eukaryota</taxon>
        <taxon>Metazoa</taxon>
        <taxon>Spiralia</taxon>
        <taxon>Lophotrochozoa</taxon>
        <taxon>Annelida</taxon>
        <taxon>Clitellata</taxon>
        <taxon>Hirudinea</taxon>
        <taxon>Rhynchobdellida</taxon>
        <taxon>Glossiphoniidae</taxon>
        <taxon>Helobdella</taxon>
    </lineage>
</organism>
<dbReference type="HOGENOM" id="CLU_031223_0_0_1"/>
<dbReference type="GO" id="GO:0004634">
    <property type="term" value="F:phosphopyruvate hydratase activity"/>
    <property type="evidence" value="ECO:0000318"/>
    <property type="project" value="GO_Central"/>
</dbReference>
<dbReference type="Gene3D" id="3.30.390.10">
    <property type="entry name" value="Enolase-like, N-terminal domain"/>
    <property type="match status" value="1"/>
</dbReference>
<dbReference type="EMBL" id="KB097417">
    <property type="protein sequence ID" value="ESN97161.1"/>
    <property type="molecule type" value="Genomic_DNA"/>
</dbReference>
<dbReference type="InterPro" id="IPR029017">
    <property type="entry name" value="Enolase-like_N"/>
</dbReference>
<accession>T1FD06</accession>
<dbReference type="Pfam" id="PF03952">
    <property type="entry name" value="Enolase_N"/>
    <property type="match status" value="1"/>
</dbReference>
<evidence type="ECO:0000256" key="10">
    <source>
        <dbReference type="PIRSR" id="PIRSR001400-3"/>
    </source>
</evidence>
<dbReference type="STRING" id="6412.T1FD06"/>
<dbReference type="InterPro" id="IPR000941">
    <property type="entry name" value="Enolase"/>
</dbReference>
<gene>
    <name evidence="14" type="primary">20206705</name>
    <name evidence="13" type="ORF">HELRODRAFT_178270</name>
</gene>
<reference evidence="13 15" key="2">
    <citation type="journal article" date="2013" name="Nature">
        <title>Insights into bilaterian evolution from three spiralian genomes.</title>
        <authorList>
            <person name="Simakov O."/>
            <person name="Marletaz F."/>
            <person name="Cho S.J."/>
            <person name="Edsinger-Gonzales E."/>
            <person name="Havlak P."/>
            <person name="Hellsten U."/>
            <person name="Kuo D.H."/>
            <person name="Larsson T."/>
            <person name="Lv J."/>
            <person name="Arendt D."/>
            <person name="Savage R."/>
            <person name="Osoegawa K."/>
            <person name="de Jong P."/>
            <person name="Grimwood J."/>
            <person name="Chapman J.A."/>
            <person name="Shapiro H."/>
            <person name="Aerts A."/>
            <person name="Otillar R.P."/>
            <person name="Terry A.Y."/>
            <person name="Boore J.L."/>
            <person name="Grigoriev I.V."/>
            <person name="Lindberg D.R."/>
            <person name="Seaver E.C."/>
            <person name="Weisblat D.A."/>
            <person name="Putnam N.H."/>
            <person name="Rokhsar D.S."/>
        </authorList>
    </citation>
    <scope>NUCLEOTIDE SEQUENCE</scope>
</reference>
<dbReference type="GeneID" id="20206705"/>
<dbReference type="InterPro" id="IPR020810">
    <property type="entry name" value="Enolase_C"/>
</dbReference>
<keyword evidence="10" id="KW-0479">Metal-binding</keyword>
<protein>
    <recommendedName>
        <fullName evidence="4">Enolase</fullName>
        <ecNumber evidence="3">4.2.1.11</ecNumber>
    </recommendedName>
    <alternativeName>
        <fullName evidence="8">2-phospho-D-glycerate hydro-lyase</fullName>
    </alternativeName>
    <alternativeName>
        <fullName evidence="9">2-phosphoglycerate dehydratase</fullName>
    </alternativeName>
</protein>
<proteinExistence type="inferred from homology"/>
<evidence type="ECO:0000313" key="14">
    <source>
        <dbReference type="EnsemblMetazoa" id="HelroP178270"/>
    </source>
</evidence>
<evidence type="ECO:0000256" key="1">
    <source>
        <dbReference type="ARBA" id="ARBA00005031"/>
    </source>
</evidence>
<dbReference type="InterPro" id="IPR020811">
    <property type="entry name" value="Enolase_N"/>
</dbReference>
<dbReference type="EC" id="4.2.1.11" evidence="3"/>
<evidence type="ECO:0000313" key="13">
    <source>
        <dbReference type="EMBL" id="ESN97161.1"/>
    </source>
</evidence>
<dbReference type="GO" id="GO:0000287">
    <property type="term" value="F:magnesium ion binding"/>
    <property type="evidence" value="ECO:0007669"/>
    <property type="project" value="InterPro"/>
</dbReference>
<evidence type="ECO:0000313" key="15">
    <source>
        <dbReference type="Proteomes" id="UP000015101"/>
    </source>
</evidence>
<dbReference type="EMBL" id="AMQM01006352">
    <property type="status" value="NOT_ANNOTATED_CDS"/>
    <property type="molecule type" value="Genomic_DNA"/>
</dbReference>
<keyword evidence="7" id="KW-0456">Lyase</keyword>
<dbReference type="Pfam" id="PF00113">
    <property type="entry name" value="Enolase_C"/>
    <property type="match status" value="1"/>
</dbReference>
<dbReference type="SMART" id="SM01192">
    <property type="entry name" value="Enolase_C"/>
    <property type="match status" value="1"/>
</dbReference>
<keyword evidence="6" id="KW-0324">Glycolysis</keyword>
<keyword evidence="15" id="KW-1185">Reference proteome</keyword>
<keyword evidence="5 10" id="KW-0460">Magnesium</keyword>
<reference evidence="15" key="1">
    <citation type="submission" date="2012-12" db="EMBL/GenBank/DDBJ databases">
        <authorList>
            <person name="Hellsten U."/>
            <person name="Grimwood J."/>
            <person name="Chapman J.A."/>
            <person name="Shapiro H."/>
            <person name="Aerts A."/>
            <person name="Otillar R.P."/>
            <person name="Terry A.Y."/>
            <person name="Boore J.L."/>
            <person name="Simakov O."/>
            <person name="Marletaz F."/>
            <person name="Cho S.-J."/>
            <person name="Edsinger-Gonzales E."/>
            <person name="Havlak P."/>
            <person name="Kuo D.-H."/>
            <person name="Larsson T."/>
            <person name="Lv J."/>
            <person name="Arendt D."/>
            <person name="Savage R."/>
            <person name="Osoegawa K."/>
            <person name="de Jong P."/>
            <person name="Lindberg D.R."/>
            <person name="Seaver E.C."/>
            <person name="Weisblat D.A."/>
            <person name="Putnam N.H."/>
            <person name="Grigoriev I.V."/>
            <person name="Rokhsar D.S."/>
        </authorList>
    </citation>
    <scope>NUCLEOTIDE SEQUENCE</scope>
</reference>
<dbReference type="SUPFAM" id="SSF54826">
    <property type="entry name" value="Enolase N-terminal domain-like"/>
    <property type="match status" value="1"/>
</dbReference>
<feature type="domain" description="Enolase C-terminal TIM barrel" evidence="11">
    <location>
        <begin position="158"/>
        <end position="431"/>
    </location>
</feature>
<evidence type="ECO:0000259" key="12">
    <source>
        <dbReference type="SMART" id="SM01193"/>
    </source>
</evidence>
<dbReference type="Proteomes" id="UP000015101">
    <property type="component" value="Unassembled WGS sequence"/>
</dbReference>
<evidence type="ECO:0000256" key="4">
    <source>
        <dbReference type="ARBA" id="ARBA00017068"/>
    </source>
</evidence>
<name>T1FD06_HELRO</name>
<dbReference type="SUPFAM" id="SSF51604">
    <property type="entry name" value="Enolase C-terminal domain-like"/>
    <property type="match status" value="1"/>
</dbReference>
<evidence type="ECO:0000256" key="2">
    <source>
        <dbReference type="ARBA" id="ARBA00009604"/>
    </source>
</evidence>
<dbReference type="InterPro" id="IPR036849">
    <property type="entry name" value="Enolase-like_C_sf"/>
</dbReference>
<reference evidence="14" key="3">
    <citation type="submission" date="2015-06" db="UniProtKB">
        <authorList>
            <consortium name="EnsemblMetazoa"/>
        </authorList>
    </citation>
    <scope>IDENTIFICATION</scope>
</reference>
<dbReference type="GO" id="GO:0006096">
    <property type="term" value="P:glycolytic process"/>
    <property type="evidence" value="ECO:0000318"/>
    <property type="project" value="GO_Central"/>
</dbReference>
<dbReference type="HAMAP" id="MF_00318">
    <property type="entry name" value="Enolase"/>
    <property type="match status" value="1"/>
</dbReference>
<evidence type="ECO:0000256" key="6">
    <source>
        <dbReference type="ARBA" id="ARBA00023152"/>
    </source>
</evidence>
<dbReference type="Gene3D" id="3.20.20.120">
    <property type="entry name" value="Enolase-like C-terminal domain"/>
    <property type="match status" value="1"/>
</dbReference>
<dbReference type="GO" id="GO:0000015">
    <property type="term" value="C:phosphopyruvate hydratase complex"/>
    <property type="evidence" value="ECO:0000318"/>
    <property type="project" value="GO_Central"/>
</dbReference>
<evidence type="ECO:0000256" key="8">
    <source>
        <dbReference type="ARBA" id="ARBA00031125"/>
    </source>
</evidence>
<comment type="similarity">
    <text evidence="2">Belongs to the enolase family.</text>
</comment>
<dbReference type="OrthoDB" id="1739814at2759"/>
<dbReference type="PRINTS" id="PR00148">
    <property type="entry name" value="ENOLASE"/>
</dbReference>
<dbReference type="PIRSF" id="PIRSF001400">
    <property type="entry name" value="Enolase"/>
    <property type="match status" value="1"/>
</dbReference>
<evidence type="ECO:0000256" key="9">
    <source>
        <dbReference type="ARBA" id="ARBA00032132"/>
    </source>
</evidence>
<comment type="pathway">
    <text evidence="1">Carbohydrate degradation; glycolysis; pyruvate from D-glyceraldehyde 3-phosphate: step 4/5.</text>
</comment>